<dbReference type="AlphaFoldDB" id="A0A8J3ZY46"/>
<dbReference type="Proteomes" id="UP000635606">
    <property type="component" value="Unassembled WGS sequence"/>
</dbReference>
<reference evidence="3" key="1">
    <citation type="submission" date="2021-01" db="EMBL/GenBank/DDBJ databases">
        <title>Whole genome shotgun sequence of Virgisporangium ochraceum NBRC 16418.</title>
        <authorList>
            <person name="Komaki H."/>
            <person name="Tamura T."/>
        </authorList>
    </citation>
    <scope>NUCLEOTIDE SEQUENCE</scope>
    <source>
        <strain evidence="3">NBRC 16418</strain>
    </source>
</reference>
<organism evidence="3 4">
    <name type="scientific">Virgisporangium ochraceum</name>
    <dbReference type="NCBI Taxonomy" id="65505"/>
    <lineage>
        <taxon>Bacteria</taxon>
        <taxon>Bacillati</taxon>
        <taxon>Actinomycetota</taxon>
        <taxon>Actinomycetes</taxon>
        <taxon>Micromonosporales</taxon>
        <taxon>Micromonosporaceae</taxon>
        <taxon>Virgisporangium</taxon>
    </lineage>
</organism>
<feature type="transmembrane region" description="Helical" evidence="2">
    <location>
        <begin position="89"/>
        <end position="111"/>
    </location>
</feature>
<feature type="transmembrane region" description="Helical" evidence="2">
    <location>
        <begin position="46"/>
        <end position="69"/>
    </location>
</feature>
<protein>
    <submittedName>
        <fullName evidence="3">Uncharacterized protein</fullName>
    </submittedName>
</protein>
<evidence type="ECO:0000313" key="4">
    <source>
        <dbReference type="Proteomes" id="UP000635606"/>
    </source>
</evidence>
<accession>A0A8J3ZY46</accession>
<feature type="region of interest" description="Disordered" evidence="1">
    <location>
        <begin position="156"/>
        <end position="178"/>
    </location>
</feature>
<dbReference type="RefSeq" id="WP_203932106.1">
    <property type="nucleotide sequence ID" value="NZ_BOPH01000098.1"/>
</dbReference>
<keyword evidence="2" id="KW-0812">Transmembrane</keyword>
<feature type="transmembrane region" description="Helical" evidence="2">
    <location>
        <begin position="117"/>
        <end position="134"/>
    </location>
</feature>
<evidence type="ECO:0000313" key="3">
    <source>
        <dbReference type="EMBL" id="GIJ72254.1"/>
    </source>
</evidence>
<gene>
    <name evidence="3" type="ORF">Voc01_071710</name>
</gene>
<comment type="caution">
    <text evidence="3">The sequence shown here is derived from an EMBL/GenBank/DDBJ whole genome shotgun (WGS) entry which is preliminary data.</text>
</comment>
<name>A0A8J3ZY46_9ACTN</name>
<keyword evidence="2" id="KW-0472">Membrane</keyword>
<sequence length="190" mass="20113">MQWYVATRRVVGFAVAFAVAVLGSAVYVDAVDAAPAPRMVTAMTGVGVGLGLLVLGTLLGLAITVPFWVWQAVRQTREHGSPGHGHLGYWGVGAFLVLFAAGFVVPGGVYAAAAPRVLGSALLVAGVLHTRAWVRGRTAPDRPYAADRYDLVSGGDTSSPLAAQPTADDWNAAQWDPDVDRQIERRRHRG</sequence>
<keyword evidence="4" id="KW-1185">Reference proteome</keyword>
<keyword evidence="2" id="KW-1133">Transmembrane helix</keyword>
<evidence type="ECO:0000256" key="2">
    <source>
        <dbReference type="SAM" id="Phobius"/>
    </source>
</evidence>
<proteinExistence type="predicted"/>
<evidence type="ECO:0000256" key="1">
    <source>
        <dbReference type="SAM" id="MobiDB-lite"/>
    </source>
</evidence>
<dbReference type="EMBL" id="BOPH01000098">
    <property type="protein sequence ID" value="GIJ72254.1"/>
    <property type="molecule type" value="Genomic_DNA"/>
</dbReference>